<reference evidence="3 4" key="1">
    <citation type="journal article" date="2020" name="ISME J.">
        <title>Comparative genomics reveals insights into cyanobacterial evolution and habitat adaptation.</title>
        <authorList>
            <person name="Chen M.Y."/>
            <person name="Teng W.K."/>
            <person name="Zhao L."/>
            <person name="Hu C.X."/>
            <person name="Zhou Y.K."/>
            <person name="Han B.P."/>
            <person name="Song L.R."/>
            <person name="Shu W.S."/>
        </authorList>
    </citation>
    <scope>NUCLEOTIDE SEQUENCE [LARGE SCALE GENOMIC DNA]</scope>
    <source>
        <strain evidence="3 4">FACHB-838</strain>
    </source>
</reference>
<comment type="caution">
    <text evidence="3">The sequence shown here is derived from an EMBL/GenBank/DDBJ whole genome shotgun (WGS) entry which is preliminary data.</text>
</comment>
<organism evidence="3 4">
    <name type="scientific">Nostoc flagelliforme FACHB-838</name>
    <dbReference type="NCBI Taxonomy" id="2692904"/>
    <lineage>
        <taxon>Bacteria</taxon>
        <taxon>Bacillati</taxon>
        <taxon>Cyanobacteriota</taxon>
        <taxon>Cyanophyceae</taxon>
        <taxon>Nostocales</taxon>
        <taxon>Nostocaceae</taxon>
        <taxon>Nostoc</taxon>
    </lineage>
</organism>
<proteinExistence type="predicted"/>
<keyword evidence="4" id="KW-1185">Reference proteome</keyword>
<name>A0ABR8DZ17_9NOSO</name>
<feature type="region of interest" description="Disordered" evidence="1">
    <location>
        <begin position="163"/>
        <end position="184"/>
    </location>
</feature>
<dbReference type="EMBL" id="JACJSI010000171">
    <property type="protein sequence ID" value="MBD2534529.1"/>
    <property type="molecule type" value="Genomic_DNA"/>
</dbReference>
<dbReference type="Proteomes" id="UP000623440">
    <property type="component" value="Unassembled WGS sequence"/>
</dbReference>
<sequence>MGDDTLIAFFANADAVAQRIQEWNEYRLKQEIAAKERTIDIQVDKASNAKATQLAAQKLLKLQAWNEAQTQRQKLRHKRFEQFKELLFWAGAWVGSGRSGTLFFLSGIVTFTTLGLIAGLNWPTTIACKSDSGGCYLLRLDKKTVILPQQFKNILAEYERNKNKSKHLKREQGIGNGEQGNPHK</sequence>
<evidence type="ECO:0000256" key="2">
    <source>
        <dbReference type="SAM" id="Phobius"/>
    </source>
</evidence>
<feature type="transmembrane region" description="Helical" evidence="2">
    <location>
        <begin position="102"/>
        <end position="122"/>
    </location>
</feature>
<protein>
    <submittedName>
        <fullName evidence="3">Uncharacterized protein</fullName>
    </submittedName>
</protein>
<dbReference type="RefSeq" id="WP_190945114.1">
    <property type="nucleotide sequence ID" value="NZ_JACJSI010000171.1"/>
</dbReference>
<gene>
    <name evidence="3" type="ORF">H6G97_35620</name>
</gene>
<evidence type="ECO:0000313" key="3">
    <source>
        <dbReference type="EMBL" id="MBD2534529.1"/>
    </source>
</evidence>
<accession>A0ABR8DZ17</accession>
<keyword evidence="2" id="KW-0472">Membrane</keyword>
<keyword evidence="2" id="KW-1133">Transmembrane helix</keyword>
<evidence type="ECO:0000313" key="4">
    <source>
        <dbReference type="Proteomes" id="UP000623440"/>
    </source>
</evidence>
<keyword evidence="2" id="KW-0812">Transmembrane</keyword>
<evidence type="ECO:0000256" key="1">
    <source>
        <dbReference type="SAM" id="MobiDB-lite"/>
    </source>
</evidence>